<keyword evidence="8 15" id="KW-0812">Transmembrane</keyword>
<evidence type="ECO:0000256" key="11">
    <source>
        <dbReference type="ARBA" id="ARBA00023136"/>
    </source>
</evidence>
<dbReference type="Pfam" id="PF04922">
    <property type="entry name" value="DIE2_ALG10"/>
    <property type="match status" value="1"/>
</dbReference>
<dbReference type="EMBL" id="CAKM01000242">
    <property type="protein sequence ID" value="CCJ30239.1"/>
    <property type="molecule type" value="Genomic_DNA"/>
</dbReference>
<evidence type="ECO:0000256" key="5">
    <source>
        <dbReference type="ARBA" id="ARBA00018512"/>
    </source>
</evidence>
<dbReference type="InterPro" id="IPR016900">
    <property type="entry name" value="Alg10"/>
</dbReference>
<dbReference type="GO" id="GO:0106073">
    <property type="term" value="F:dolichyl pyrophosphate Glc2Man9GlcNAc2 alpha-1,2-glucosyltransferase activity"/>
    <property type="evidence" value="ECO:0007669"/>
    <property type="project" value="UniProtKB-EC"/>
</dbReference>
<dbReference type="Proteomes" id="UP000010422">
    <property type="component" value="Unassembled WGS sequence"/>
</dbReference>
<gene>
    <name evidence="16" type="ORF">PNEJI1_000179</name>
</gene>
<dbReference type="FunCoup" id="L0PDR9">
    <property type="interactions" value="501"/>
</dbReference>
<organism evidence="17">
    <name type="scientific">Pneumocystis jirovecii</name>
    <name type="common">Human pneumocystis pneumonia agent</name>
    <dbReference type="NCBI Taxonomy" id="42068"/>
    <lineage>
        <taxon>Eukaryota</taxon>
        <taxon>Fungi</taxon>
        <taxon>Dikarya</taxon>
        <taxon>Ascomycota</taxon>
        <taxon>Taphrinomycotina</taxon>
        <taxon>Pneumocystomycetes</taxon>
        <taxon>Pneumocystaceae</taxon>
        <taxon>Pneumocystis</taxon>
    </lineage>
</organism>
<keyword evidence="11 15" id="KW-0472">Membrane</keyword>
<feature type="transmembrane region" description="Helical" evidence="15">
    <location>
        <begin position="163"/>
        <end position="185"/>
    </location>
</feature>
<dbReference type="InParanoid" id="L0PDR9"/>
<dbReference type="AlphaFoldDB" id="L0PDR9"/>
<sequence length="313" mass="36919">MIFLENLVIFIETIRCQHALIVQKHVPKPYMDEIFHLNQMQKYCKGEYFEWDDKITTPPGMYWIHLVILRATKWIIGECDLVSLRTLNVITATFLAVCFSGVIFYLRQDQTMKITEAILLTQFPLLYFYSTLYYTDILSTLLVFLSLYLTLRKQHKTSAMISFLSLAIRQTNVIWVLFLISLSIFPPQIFKPKIIDTEFTVWDPPARSACFFDYFRFIKFLFQLLIKQYMDIIKMIWPYIIGIVLGDKTNHKIDIHLLQLFYFSIFTAFWGSPHLLTKNSILYFFKYSLGSRLAWLRTCGILIAIGLIVLLKS</sequence>
<dbReference type="STRING" id="1209962.L0PDR9"/>
<comment type="caution">
    <text evidence="16">The sequence shown here is derived from an EMBL/GenBank/DDBJ whole genome shotgun (WGS) entry which is preliminary data.</text>
</comment>
<dbReference type="UniPathway" id="UPA00378"/>
<dbReference type="VEuPathDB" id="FungiDB:PNEJI1_000179"/>
<evidence type="ECO:0000313" key="17">
    <source>
        <dbReference type="Proteomes" id="UP000010422"/>
    </source>
</evidence>
<evidence type="ECO:0000256" key="1">
    <source>
        <dbReference type="ARBA" id="ARBA00004477"/>
    </source>
</evidence>
<dbReference type="GO" id="GO:0005789">
    <property type="term" value="C:endoplasmic reticulum membrane"/>
    <property type="evidence" value="ECO:0007669"/>
    <property type="project" value="UniProtKB-SubCell"/>
</dbReference>
<comment type="function">
    <text evidence="13">Dol-P-Glc:Glc(2)Man(9)GlcNAc(2)-PP-Dol alpha-1,2-glucosyltransferase that operates in the biosynthetic pathway of dolichol-linked oligosaccharides, the glycan precursors employed in protein asparagine (N)-glycosylation. The assembly of dolichol-linked oligosaccharides begins on the cytosolic side of the endoplasmic reticulum membrane and finishes in its lumen. The sequential addition of sugars to dolichol pyrophosphate produces dolichol-linked oligosaccharides containing fourteen sugars, including two GlcNAcs, nine mannoses and three glucoses. Once assembled, the oligosaccharide is transferred from the lipid to nascent proteins by oligosaccharyltransferases. In the lumen of the endoplasmic reticulum, adds the third and last glucose residue from dolichyl phosphate glucose (Dol-P-Glc) onto the lipid-linked oligosaccharide intermediate Glc(2)Man(9)GlcNAc(2)-PP-Dol to produce Glc(3)Man(9)GlcNAc(2)-PP-Dol.</text>
</comment>
<feature type="transmembrane region" description="Helical" evidence="15">
    <location>
        <begin position="126"/>
        <end position="151"/>
    </location>
</feature>
<evidence type="ECO:0000256" key="13">
    <source>
        <dbReference type="ARBA" id="ARBA00044727"/>
    </source>
</evidence>
<keyword evidence="6" id="KW-0328">Glycosyltransferase</keyword>
<reference evidence="16 17" key="1">
    <citation type="journal article" date="2012" name="MBio">
        <title>De novo assembly of the Pneumocystis jirovecii genome from a single bronchoalveolar lavage fluid specimen from a patient.</title>
        <authorList>
            <person name="Cisse O.H."/>
            <person name="Pagni M."/>
            <person name="Hauser P.M."/>
        </authorList>
    </citation>
    <scope>NUCLEOTIDE SEQUENCE [LARGE SCALE GENOMIC DNA]</scope>
    <source>
        <strain evidence="16 17">SE8</strain>
    </source>
</reference>
<comment type="catalytic activity">
    <reaction evidence="14">
        <text>an alpha-D-Glc-(1-&gt;3)-alpha-D-Glc-(1-&gt;3)-alpha-D-Man-(1-&gt;2)-alpha-D-Man-(1-&gt;2)-alpha-D-Man-(1-&gt;3)-[alpha-D-Man-(1-&gt;2)-alpha-D-Man-(1-&gt;3)-[alpha-D-Man-(1-&gt;2)-alpha-D-Man-(1-&gt;6)]-alpha-D-Man-(1-&gt;6)]-beta-D-Man-(1-&gt;4)-beta-D-GlcNAc-(1-&gt;4)-alpha-D-GlcNAc-diphospho-di-trans,poly-cis-dolichol + a di-trans,poly-cis-dolichyl beta-D-glucosyl phosphate = a alpha-D-Glc-(1-&gt;2)-alpha-D-Glc-(1-&gt;3)-alpha-D-Glc-(1-&gt;3)-alpha-D-Man-(1-&gt;2)-alpha-D-Man-(1-&gt;2)-alpha-D-Man-(1-&gt;3)-[alpha-D-Man-(1-&gt;2)-alpha-D-Man-(1-&gt;3)-[alpha-D-Man-(1-&gt;2)-alpha-D-Man-(1-&gt;6)]-alpha-D-Man-(1-&gt;6)]-beta-D-Man-(1-&gt;4)-beta-D-GlcNAc-(1-&gt;4)-alpha-D-GlcNAc-diphospho-di-trans,poly-cis-dolichol + a di-trans,poly-cis-dolichyl phosphate + H(+)</text>
        <dbReference type="Rhea" id="RHEA:29543"/>
        <dbReference type="Rhea" id="RHEA-COMP:19498"/>
        <dbReference type="Rhea" id="RHEA-COMP:19502"/>
        <dbReference type="Rhea" id="RHEA-COMP:19512"/>
        <dbReference type="Rhea" id="RHEA-COMP:19522"/>
        <dbReference type="ChEBI" id="CHEBI:15378"/>
        <dbReference type="ChEBI" id="CHEBI:57525"/>
        <dbReference type="ChEBI" id="CHEBI:57683"/>
        <dbReference type="ChEBI" id="CHEBI:132522"/>
        <dbReference type="ChEBI" id="CHEBI:132523"/>
        <dbReference type="EC" id="2.4.1.256"/>
    </reaction>
    <physiologicalReaction direction="left-to-right" evidence="14">
        <dbReference type="Rhea" id="RHEA:29544"/>
    </physiologicalReaction>
</comment>
<dbReference type="PANTHER" id="PTHR12989">
    <property type="entry name" value="ALPHA-1,2-GLUCOSYLTRANSFERASE ALG10"/>
    <property type="match status" value="1"/>
</dbReference>
<evidence type="ECO:0000256" key="12">
    <source>
        <dbReference type="ARBA" id="ARBA00032069"/>
    </source>
</evidence>
<evidence type="ECO:0000256" key="14">
    <source>
        <dbReference type="ARBA" id="ARBA00048064"/>
    </source>
</evidence>
<evidence type="ECO:0000256" key="4">
    <source>
        <dbReference type="ARBA" id="ARBA00011967"/>
    </source>
</evidence>
<evidence type="ECO:0000256" key="8">
    <source>
        <dbReference type="ARBA" id="ARBA00022692"/>
    </source>
</evidence>
<keyword evidence="7" id="KW-0808">Transferase</keyword>
<evidence type="ECO:0000256" key="9">
    <source>
        <dbReference type="ARBA" id="ARBA00022824"/>
    </source>
</evidence>
<comment type="pathway">
    <text evidence="2">Protein modification; protein glycosylation.</text>
</comment>
<evidence type="ECO:0000256" key="15">
    <source>
        <dbReference type="SAM" id="Phobius"/>
    </source>
</evidence>
<comment type="similarity">
    <text evidence="3">Belongs to the ALG10 glucosyltransferase family.</text>
</comment>
<evidence type="ECO:0000256" key="2">
    <source>
        <dbReference type="ARBA" id="ARBA00004922"/>
    </source>
</evidence>
<evidence type="ECO:0000256" key="10">
    <source>
        <dbReference type="ARBA" id="ARBA00022989"/>
    </source>
</evidence>
<evidence type="ECO:0000256" key="3">
    <source>
        <dbReference type="ARBA" id="ARBA00010600"/>
    </source>
</evidence>
<feature type="transmembrane region" description="Helical" evidence="15">
    <location>
        <begin position="87"/>
        <end position="106"/>
    </location>
</feature>
<keyword evidence="9" id="KW-0256">Endoplasmic reticulum</keyword>
<dbReference type="GO" id="GO:0006488">
    <property type="term" value="P:dolichol-linked oligosaccharide biosynthetic process"/>
    <property type="evidence" value="ECO:0007669"/>
    <property type="project" value="InterPro"/>
</dbReference>
<evidence type="ECO:0000256" key="7">
    <source>
        <dbReference type="ARBA" id="ARBA00022679"/>
    </source>
</evidence>
<protein>
    <recommendedName>
        <fullName evidence="5">Dol-P-Glc:Glc(2)Man(9)GlcNAc(2)-PP-Dol alpha-1,2-glucosyltransferase</fullName>
        <ecNumber evidence="4">2.4.1.256</ecNumber>
    </recommendedName>
    <alternativeName>
        <fullName evidence="12">Asparagine-linked glycosylation protein 10</fullName>
    </alternativeName>
</protein>
<dbReference type="EC" id="2.4.1.256" evidence="4"/>
<name>L0PDR9_PNEJI</name>
<keyword evidence="10 15" id="KW-1133">Transmembrane helix</keyword>
<evidence type="ECO:0000256" key="6">
    <source>
        <dbReference type="ARBA" id="ARBA00022676"/>
    </source>
</evidence>
<proteinExistence type="inferred from homology"/>
<feature type="transmembrane region" description="Helical" evidence="15">
    <location>
        <begin position="293"/>
        <end position="311"/>
    </location>
</feature>
<comment type="subcellular location">
    <subcellularLocation>
        <location evidence="1">Endoplasmic reticulum membrane</location>
        <topology evidence="1">Multi-pass membrane protein</topology>
    </subcellularLocation>
</comment>
<accession>L0PDR9</accession>
<dbReference type="PANTHER" id="PTHR12989:SF10">
    <property type="entry name" value="DOL-P-GLC:GLC(2)MAN(9)GLCNAC(2)-PP-DOL ALPHA-1,2-GLUCOSYLTRANSFERASE-RELATED"/>
    <property type="match status" value="1"/>
</dbReference>
<feature type="transmembrane region" description="Helical" evidence="15">
    <location>
        <begin position="255"/>
        <end position="273"/>
    </location>
</feature>
<evidence type="ECO:0000313" key="16">
    <source>
        <dbReference type="EMBL" id="CCJ30239.1"/>
    </source>
</evidence>